<evidence type="ECO:0000313" key="1">
    <source>
        <dbReference type="EMBL" id="KAJ3649398.1"/>
    </source>
</evidence>
<dbReference type="PANTHER" id="PTHR15192:SF8">
    <property type="entry name" value="FAD_NAD(P)-BINDING DOMAIN-CONTAINING PROTEIN"/>
    <property type="match status" value="1"/>
</dbReference>
<accession>A0AA38I4P9</accession>
<comment type="caution">
    <text evidence="1">The sequence shown here is derived from an EMBL/GenBank/DDBJ whole genome shotgun (WGS) entry which is preliminary data.</text>
</comment>
<proteinExistence type="predicted"/>
<evidence type="ECO:0000313" key="2">
    <source>
        <dbReference type="Proteomes" id="UP001168821"/>
    </source>
</evidence>
<dbReference type="InterPro" id="IPR029731">
    <property type="entry name" value="OSGIN1/2"/>
</dbReference>
<reference evidence="1" key="1">
    <citation type="journal article" date="2023" name="G3 (Bethesda)">
        <title>Whole genome assemblies of Zophobas morio and Tenebrio molitor.</title>
        <authorList>
            <person name="Kaur S."/>
            <person name="Stinson S.A."/>
            <person name="diCenzo G.C."/>
        </authorList>
    </citation>
    <scope>NUCLEOTIDE SEQUENCE</scope>
    <source>
        <strain evidence="1">QUZm001</strain>
    </source>
</reference>
<dbReference type="EMBL" id="JALNTZ010000006">
    <property type="protein sequence ID" value="KAJ3649398.1"/>
    <property type="molecule type" value="Genomic_DNA"/>
</dbReference>
<dbReference type="Proteomes" id="UP001168821">
    <property type="component" value="Unassembled WGS sequence"/>
</dbReference>
<dbReference type="Gene3D" id="3.50.50.60">
    <property type="entry name" value="FAD/NAD(P)-binding domain"/>
    <property type="match status" value="1"/>
</dbReference>
<gene>
    <name evidence="1" type="ORF">Zmor_021145</name>
</gene>
<evidence type="ECO:0008006" key="3">
    <source>
        <dbReference type="Google" id="ProtNLM"/>
    </source>
</evidence>
<organism evidence="1 2">
    <name type="scientific">Zophobas morio</name>
    <dbReference type="NCBI Taxonomy" id="2755281"/>
    <lineage>
        <taxon>Eukaryota</taxon>
        <taxon>Metazoa</taxon>
        <taxon>Ecdysozoa</taxon>
        <taxon>Arthropoda</taxon>
        <taxon>Hexapoda</taxon>
        <taxon>Insecta</taxon>
        <taxon>Pterygota</taxon>
        <taxon>Neoptera</taxon>
        <taxon>Endopterygota</taxon>
        <taxon>Coleoptera</taxon>
        <taxon>Polyphaga</taxon>
        <taxon>Cucujiformia</taxon>
        <taxon>Tenebrionidae</taxon>
        <taxon>Zophobas</taxon>
    </lineage>
</organism>
<dbReference type="InterPro" id="IPR036188">
    <property type="entry name" value="FAD/NAD-bd_sf"/>
</dbReference>
<dbReference type="AlphaFoldDB" id="A0AA38I4P9"/>
<dbReference type="PANTHER" id="PTHR15192">
    <property type="entry name" value="PROTEIN CBG05349"/>
    <property type="match status" value="1"/>
</dbReference>
<name>A0AA38I4P9_9CUCU</name>
<sequence length="601" mass="67366">MKSGNPSDVIYKEVVIVGNGPSGIALSYMLSGNLPFLVSDQHPDEMLSMRLRSGLHECLVKQNLGHLAEGIEGRSTNPVSLLLDSLLHPCADIGIEMEPLVEFKKVGVEIDHVVLGKGPPGGSWHKMDPYILTLSLGTWMALPGLPFHSRDSGEKRAFACNVANYYVNYVREMNLSKHFNNNALVTGISPLIPPRRDPQERERTERLKEMDQIYVSESQSLAIRMEYEQIEAIPSPKSCLISDAFNYLLSRGHRKLKPSRCCKRPREALCQGLSPDRKIREVAQYRPMARRNTDRSVSLSCDSSTCDSFSSDSLRNSRSLELKSASRVPFRISPVCDPDQRANWAVETRNVESGESTTYHCKYLVLANGASDLPNRLDFSKTKKDPSWLFHDLRSLEYYLDHYIREKGVEEVEPVMIVGAGLSAADAVIATRGRNVPVVHVFRNKSADLNKQLPENMYPEYHKVHQMMKDGGSTYPFYTAYPEYQLSDIDENSRSVILTSKSSGDIVKIRVSFAAVLIGSRPDLTFLPPDYNLGVKKNAPIDCKTNTLKIDKLTHHVDGFDNLFAIGPLAGDNFVRFIPGGALAVVSELYRKNNNYVCRYT</sequence>
<keyword evidence="2" id="KW-1185">Reference proteome</keyword>
<protein>
    <recommendedName>
        <fullName evidence="3">Oxidative stress-induced growth inhibitor 2</fullName>
    </recommendedName>
</protein>
<dbReference type="SUPFAM" id="SSF51905">
    <property type="entry name" value="FAD/NAD(P)-binding domain"/>
    <property type="match status" value="1"/>
</dbReference>